<evidence type="ECO:0000313" key="3">
    <source>
        <dbReference type="Proteomes" id="UP000037904"/>
    </source>
</evidence>
<dbReference type="Proteomes" id="UP000037904">
    <property type="component" value="Unassembled WGS sequence"/>
</dbReference>
<keyword evidence="3" id="KW-1185">Reference proteome</keyword>
<evidence type="ECO:0000256" key="1">
    <source>
        <dbReference type="SAM" id="MobiDB-lite"/>
    </source>
</evidence>
<comment type="caution">
    <text evidence="2">The sequence shown here is derived from an EMBL/GenBank/DDBJ whole genome shotgun (WGS) entry which is preliminary data.</text>
</comment>
<dbReference type="EMBL" id="JXCE01001438">
    <property type="protein sequence ID" value="KPA35187.1"/>
    <property type="molecule type" value="Genomic_DNA"/>
</dbReference>
<feature type="compositionally biased region" description="Polar residues" evidence="1">
    <location>
        <begin position="1"/>
        <end position="35"/>
    </location>
</feature>
<name>A0A0N0DAE0_FUSLA</name>
<protein>
    <submittedName>
        <fullName evidence="2">Uncharacterized protein</fullName>
    </submittedName>
</protein>
<organism evidence="2 3">
    <name type="scientific">Fusarium langsethiae</name>
    <dbReference type="NCBI Taxonomy" id="179993"/>
    <lineage>
        <taxon>Eukaryota</taxon>
        <taxon>Fungi</taxon>
        <taxon>Dikarya</taxon>
        <taxon>Ascomycota</taxon>
        <taxon>Pezizomycotina</taxon>
        <taxon>Sordariomycetes</taxon>
        <taxon>Hypocreomycetidae</taxon>
        <taxon>Hypocreales</taxon>
        <taxon>Nectriaceae</taxon>
        <taxon>Fusarium</taxon>
    </lineage>
</organism>
<reference evidence="2 3" key="1">
    <citation type="submission" date="2015-04" db="EMBL/GenBank/DDBJ databases">
        <title>The draft genome sequence of Fusarium langsethiae, a T-2/HT-2 mycotoxin producer.</title>
        <authorList>
            <person name="Lysoe E."/>
            <person name="Divon H.H."/>
            <person name="Terzi V."/>
            <person name="Orru L."/>
            <person name="Lamontanara A."/>
            <person name="Kolseth A.-K."/>
            <person name="Frandsen R.J."/>
            <person name="Nielsen K."/>
            <person name="Thrane U."/>
        </authorList>
    </citation>
    <scope>NUCLEOTIDE SEQUENCE [LARGE SCALE GENOMIC DNA]</scope>
    <source>
        <strain evidence="2 3">Fl201059</strain>
    </source>
</reference>
<accession>A0A0N0DAE0</accession>
<sequence length="223" mass="25276">MSSAAEPHPTTTAKVLPSHITSDSGNGDETSSSHAQDQRYPDPPVQDYHRQQQQQPPPPPSSAHPQEINPQNGILPRMDPDPTRRAMRPCPIRRPMSNMEVTLQTSTNPSMVGIRRPSRLKRRTREFLRYELLDDRKSASSNWRTCKEKRIECKYRDPVPKATDKAQADILEGLSSVQTSLSLIMTHLGRFEQRLIKMESLLPKHTATSTLKTESSVEDEMEV</sequence>
<proteinExistence type="predicted"/>
<evidence type="ECO:0000313" key="2">
    <source>
        <dbReference type="EMBL" id="KPA35187.1"/>
    </source>
</evidence>
<feature type="region of interest" description="Disordered" evidence="1">
    <location>
        <begin position="1"/>
        <end position="90"/>
    </location>
</feature>
<dbReference type="AlphaFoldDB" id="A0A0N0DAE0"/>
<gene>
    <name evidence="2" type="ORF">FLAG1_12141</name>
</gene>
<feature type="non-terminal residue" evidence="2">
    <location>
        <position position="223"/>
    </location>
</feature>